<dbReference type="STRING" id="1391654.AKJ09_00611"/>
<feature type="transmembrane region" description="Helical" evidence="1">
    <location>
        <begin position="6"/>
        <end position="25"/>
    </location>
</feature>
<keyword evidence="1" id="KW-1133">Transmembrane helix</keyword>
<dbReference type="SUPFAM" id="SSF55961">
    <property type="entry name" value="Bet v1-like"/>
    <property type="match status" value="1"/>
</dbReference>
<dbReference type="RefSeq" id="WP_146645620.1">
    <property type="nucleotide sequence ID" value="NZ_CP012333.1"/>
</dbReference>
<dbReference type="KEGG" id="llu:AKJ09_00611"/>
<keyword evidence="1" id="KW-0812">Transmembrane</keyword>
<feature type="transmembrane region" description="Helical" evidence="1">
    <location>
        <begin position="37"/>
        <end position="59"/>
    </location>
</feature>
<sequence>MLGPSVLLLLVGLLGAFDIAYFHSWKGRLVARAECRTEVWIHVLRGFVYAIQFVVVPNVEFHGRWVWALAALFAVDVVVGVSDILVEPESRASQGGISGPEYLIHMILSVLVGGELYGVARTALGWVAQPSELVFSSHVPDALRLFLAVMAVGSLACALLEAALIHESTRPAAAPLHVRVRLAATLERVWNVTQDHRLHPTWDHRFDRIVMDHETDDASATELGTPDPRIQTGTTMRYEKTLLGMTIRGYGRYKLHKPMRQSTFEFGSSDPRSLIEKGVGLWLYTDLGDGRVEMSTSYTYEPRWGLFGRLFDRWVFRPAFQRYTEASFRRLARRFFAEERPHVLGREGRRPEHFTTSPVSC</sequence>
<dbReference type="InterPro" id="IPR023393">
    <property type="entry name" value="START-like_dom_sf"/>
</dbReference>
<proteinExistence type="predicted"/>
<reference evidence="2 3" key="1">
    <citation type="submission" date="2015-08" db="EMBL/GenBank/DDBJ databases">
        <authorList>
            <person name="Babu N.S."/>
            <person name="Beckwith C.J."/>
            <person name="Beseler K.G."/>
            <person name="Brison A."/>
            <person name="Carone J.V."/>
            <person name="Caskin T.P."/>
            <person name="Diamond M."/>
            <person name="Durham M.E."/>
            <person name="Foxe J.M."/>
            <person name="Go M."/>
            <person name="Henderson B.A."/>
            <person name="Jones I.B."/>
            <person name="McGettigan J.A."/>
            <person name="Micheletti S.J."/>
            <person name="Nasrallah M.E."/>
            <person name="Ortiz D."/>
            <person name="Piller C.R."/>
            <person name="Privatt S.R."/>
            <person name="Schneider S.L."/>
            <person name="Sharp S."/>
            <person name="Smith T.C."/>
            <person name="Stanton J.D."/>
            <person name="Ullery H.E."/>
            <person name="Wilson R.J."/>
            <person name="Serrano M.G."/>
            <person name="Buck G."/>
            <person name="Lee V."/>
            <person name="Wang Y."/>
            <person name="Carvalho R."/>
            <person name="Voegtly L."/>
            <person name="Shi R."/>
            <person name="Duckworth R."/>
            <person name="Johnson A."/>
            <person name="Loviza R."/>
            <person name="Walstead R."/>
            <person name="Shah Z."/>
            <person name="Kiflezghi M."/>
            <person name="Wade K."/>
            <person name="Ball S.L."/>
            <person name="Bradley K.W."/>
            <person name="Asai D.J."/>
            <person name="Bowman C.A."/>
            <person name="Russell D.A."/>
            <person name="Pope W.H."/>
            <person name="Jacobs-Sera D."/>
            <person name="Hendrix R.W."/>
            <person name="Hatfull G.F."/>
        </authorList>
    </citation>
    <scope>NUCLEOTIDE SEQUENCE [LARGE SCALE GENOMIC DNA]</scope>
    <source>
        <strain evidence="2 3">DSM 27648</strain>
    </source>
</reference>
<dbReference type="AlphaFoldDB" id="A0A0K1PKA3"/>
<dbReference type="Proteomes" id="UP000064967">
    <property type="component" value="Chromosome"/>
</dbReference>
<protein>
    <submittedName>
        <fullName evidence="2">Uncharacterized protein</fullName>
    </submittedName>
</protein>
<dbReference type="EMBL" id="CP012333">
    <property type="protein sequence ID" value="AKU93947.1"/>
    <property type="molecule type" value="Genomic_DNA"/>
</dbReference>
<feature type="transmembrane region" description="Helical" evidence="1">
    <location>
        <begin position="65"/>
        <end position="86"/>
    </location>
</feature>
<keyword evidence="3" id="KW-1185">Reference proteome</keyword>
<name>A0A0K1PKA3_9BACT</name>
<accession>A0A0K1PKA3</accession>
<keyword evidence="1" id="KW-0472">Membrane</keyword>
<evidence type="ECO:0000313" key="3">
    <source>
        <dbReference type="Proteomes" id="UP000064967"/>
    </source>
</evidence>
<dbReference type="OrthoDB" id="6199084at2"/>
<organism evidence="2 3">
    <name type="scientific">Labilithrix luteola</name>
    <dbReference type="NCBI Taxonomy" id="1391654"/>
    <lineage>
        <taxon>Bacteria</taxon>
        <taxon>Pseudomonadati</taxon>
        <taxon>Myxococcota</taxon>
        <taxon>Polyangia</taxon>
        <taxon>Polyangiales</taxon>
        <taxon>Labilitrichaceae</taxon>
        <taxon>Labilithrix</taxon>
    </lineage>
</organism>
<dbReference type="Gene3D" id="3.30.530.20">
    <property type="match status" value="1"/>
</dbReference>
<evidence type="ECO:0000313" key="2">
    <source>
        <dbReference type="EMBL" id="AKU93947.1"/>
    </source>
</evidence>
<feature type="transmembrane region" description="Helical" evidence="1">
    <location>
        <begin position="144"/>
        <end position="165"/>
    </location>
</feature>
<feature type="transmembrane region" description="Helical" evidence="1">
    <location>
        <begin position="102"/>
        <end position="124"/>
    </location>
</feature>
<evidence type="ECO:0000256" key="1">
    <source>
        <dbReference type="SAM" id="Phobius"/>
    </source>
</evidence>
<gene>
    <name evidence="2" type="ORF">AKJ09_00611</name>
</gene>